<reference evidence="1 2" key="1">
    <citation type="submission" date="2019-12" db="EMBL/GenBank/DDBJ databases">
        <title>Mucilaginibacter sp. HME9299 genome sequencing and assembly.</title>
        <authorList>
            <person name="Kang H."/>
            <person name="Kim H."/>
            <person name="Joh K."/>
        </authorList>
    </citation>
    <scope>NUCLEOTIDE SEQUENCE [LARGE SCALE GENOMIC DNA]</scope>
    <source>
        <strain evidence="1 2">HME9299</strain>
    </source>
</reference>
<protein>
    <submittedName>
        <fullName evidence="1">Uncharacterized protein</fullName>
    </submittedName>
</protein>
<dbReference type="AlphaFoldDB" id="A0A6I4IAR2"/>
<dbReference type="OrthoDB" id="794282at2"/>
<evidence type="ECO:0000313" key="2">
    <source>
        <dbReference type="Proteomes" id="UP000434850"/>
    </source>
</evidence>
<name>A0A6I4IAR2_9SPHI</name>
<keyword evidence="2" id="KW-1185">Reference proteome</keyword>
<evidence type="ECO:0000313" key="1">
    <source>
        <dbReference type="EMBL" id="MVN92265.1"/>
    </source>
</evidence>
<dbReference type="RefSeq" id="WP_157542576.1">
    <property type="nucleotide sequence ID" value="NZ_WQLA01000005.1"/>
</dbReference>
<comment type="caution">
    <text evidence="1">The sequence shown here is derived from an EMBL/GenBank/DDBJ whole genome shotgun (WGS) entry which is preliminary data.</text>
</comment>
<accession>A0A6I4IAR2</accession>
<organism evidence="1 2">
    <name type="scientific">Mucilaginibacter aquatilis</name>
    <dbReference type="NCBI Taxonomy" id="1517760"/>
    <lineage>
        <taxon>Bacteria</taxon>
        <taxon>Pseudomonadati</taxon>
        <taxon>Bacteroidota</taxon>
        <taxon>Sphingobacteriia</taxon>
        <taxon>Sphingobacteriales</taxon>
        <taxon>Sphingobacteriaceae</taxon>
        <taxon>Mucilaginibacter</taxon>
    </lineage>
</organism>
<dbReference type="EMBL" id="WQLA01000005">
    <property type="protein sequence ID" value="MVN92265.1"/>
    <property type="molecule type" value="Genomic_DNA"/>
</dbReference>
<dbReference type="Proteomes" id="UP000434850">
    <property type="component" value="Unassembled WGS sequence"/>
</dbReference>
<proteinExistence type="predicted"/>
<sequence length="136" mass="15909">MYRKDYFLNETQRLAQIIARLLGLKDKAESREELQQVYNHTLATEFSITEKELLELSLEDFKAWLTNQNFSAVKLDTLAQVLYLRAEPDGHNEHASLLMQKTITVYDMLEQEHHQQSFENIGKRAAIQNYLKQHGA</sequence>
<gene>
    <name evidence="1" type="ORF">GO816_14105</name>
</gene>